<dbReference type="EMBL" id="QKYT01000098">
    <property type="protein sequence ID" value="RIA93750.1"/>
    <property type="molecule type" value="Genomic_DNA"/>
</dbReference>
<reference evidence="1 2" key="1">
    <citation type="submission" date="2018-06" db="EMBL/GenBank/DDBJ databases">
        <title>Comparative genomics reveals the genomic features of Rhizophagus irregularis, R. cerebriforme, R. diaphanum and Gigaspora rosea, and their symbiotic lifestyle signature.</title>
        <authorList>
            <person name="Morin E."/>
            <person name="San Clemente H."/>
            <person name="Chen E.C.H."/>
            <person name="De La Providencia I."/>
            <person name="Hainaut M."/>
            <person name="Kuo A."/>
            <person name="Kohler A."/>
            <person name="Murat C."/>
            <person name="Tang N."/>
            <person name="Roy S."/>
            <person name="Loubradou J."/>
            <person name="Henrissat B."/>
            <person name="Grigoriev I.V."/>
            <person name="Corradi N."/>
            <person name="Roux C."/>
            <person name="Martin F.M."/>
        </authorList>
    </citation>
    <scope>NUCLEOTIDE SEQUENCE [LARGE SCALE GENOMIC DNA]</scope>
    <source>
        <strain evidence="1 2">DAOM 227022</strain>
    </source>
</reference>
<dbReference type="OrthoDB" id="107110at2759"/>
<accession>A0A397T5Z5</accession>
<name>A0A397T5Z5_9GLOM</name>
<organism evidence="1 2">
    <name type="scientific">Glomus cerebriforme</name>
    <dbReference type="NCBI Taxonomy" id="658196"/>
    <lineage>
        <taxon>Eukaryota</taxon>
        <taxon>Fungi</taxon>
        <taxon>Fungi incertae sedis</taxon>
        <taxon>Mucoromycota</taxon>
        <taxon>Glomeromycotina</taxon>
        <taxon>Glomeromycetes</taxon>
        <taxon>Glomerales</taxon>
        <taxon>Glomeraceae</taxon>
        <taxon>Glomus</taxon>
    </lineage>
</organism>
<protein>
    <submittedName>
        <fullName evidence="1">Uncharacterized protein</fullName>
    </submittedName>
</protein>
<sequence length="107" mass="11957">MSAWLRKRFAILVKSKKTILLTVSAGHTDLLYTRSSDPILASGALKGIIEIGFEDCLDTLLEQFSHGVIEAGENSRMLFLEAYYIHAVKTSQKPPITYLEKVSLPLF</sequence>
<keyword evidence="2" id="KW-1185">Reference proteome</keyword>
<dbReference type="AlphaFoldDB" id="A0A397T5Z5"/>
<comment type="caution">
    <text evidence="1">The sequence shown here is derived from an EMBL/GenBank/DDBJ whole genome shotgun (WGS) entry which is preliminary data.</text>
</comment>
<gene>
    <name evidence="1" type="ORF">C1645_761771</name>
</gene>
<evidence type="ECO:0000313" key="2">
    <source>
        <dbReference type="Proteomes" id="UP000265703"/>
    </source>
</evidence>
<proteinExistence type="predicted"/>
<dbReference type="Proteomes" id="UP000265703">
    <property type="component" value="Unassembled WGS sequence"/>
</dbReference>
<dbReference type="STRING" id="658196.A0A397T5Z5"/>
<evidence type="ECO:0000313" key="1">
    <source>
        <dbReference type="EMBL" id="RIA93750.1"/>
    </source>
</evidence>